<protein>
    <submittedName>
        <fullName evidence="2">Uncharacterized protein</fullName>
    </submittedName>
</protein>
<feature type="region of interest" description="Disordered" evidence="1">
    <location>
        <begin position="1"/>
        <end position="64"/>
    </location>
</feature>
<name>A0AAD8WIT6_LOLMU</name>
<evidence type="ECO:0000256" key="1">
    <source>
        <dbReference type="SAM" id="MobiDB-lite"/>
    </source>
</evidence>
<proteinExistence type="predicted"/>
<evidence type="ECO:0000313" key="3">
    <source>
        <dbReference type="Proteomes" id="UP001231189"/>
    </source>
</evidence>
<comment type="caution">
    <text evidence="2">The sequence shown here is derived from an EMBL/GenBank/DDBJ whole genome shotgun (WGS) entry which is preliminary data.</text>
</comment>
<evidence type="ECO:0000313" key="2">
    <source>
        <dbReference type="EMBL" id="KAK1664132.1"/>
    </source>
</evidence>
<dbReference type="Proteomes" id="UP001231189">
    <property type="component" value="Unassembled WGS sequence"/>
</dbReference>
<keyword evidence="3" id="KW-1185">Reference proteome</keyword>
<gene>
    <name evidence="2" type="ORF">QYE76_052291</name>
</gene>
<reference evidence="2" key="1">
    <citation type="submission" date="2023-07" db="EMBL/GenBank/DDBJ databases">
        <title>A chromosome-level genome assembly of Lolium multiflorum.</title>
        <authorList>
            <person name="Chen Y."/>
            <person name="Copetti D."/>
            <person name="Kolliker R."/>
            <person name="Studer B."/>
        </authorList>
    </citation>
    <scope>NUCLEOTIDE SEQUENCE</scope>
    <source>
        <strain evidence="2">02402/16</strain>
        <tissue evidence="2">Leaf</tissue>
    </source>
</reference>
<dbReference type="AlphaFoldDB" id="A0AAD8WIT6"/>
<dbReference type="EMBL" id="JAUUTY010000003">
    <property type="protein sequence ID" value="KAK1664132.1"/>
    <property type="molecule type" value="Genomic_DNA"/>
</dbReference>
<organism evidence="2 3">
    <name type="scientific">Lolium multiflorum</name>
    <name type="common">Italian ryegrass</name>
    <name type="synonym">Lolium perenne subsp. multiflorum</name>
    <dbReference type="NCBI Taxonomy" id="4521"/>
    <lineage>
        <taxon>Eukaryota</taxon>
        <taxon>Viridiplantae</taxon>
        <taxon>Streptophyta</taxon>
        <taxon>Embryophyta</taxon>
        <taxon>Tracheophyta</taxon>
        <taxon>Spermatophyta</taxon>
        <taxon>Magnoliopsida</taxon>
        <taxon>Liliopsida</taxon>
        <taxon>Poales</taxon>
        <taxon>Poaceae</taxon>
        <taxon>BOP clade</taxon>
        <taxon>Pooideae</taxon>
        <taxon>Poodae</taxon>
        <taxon>Poeae</taxon>
        <taxon>Poeae Chloroplast Group 2 (Poeae type)</taxon>
        <taxon>Loliodinae</taxon>
        <taxon>Loliinae</taxon>
        <taxon>Lolium</taxon>
    </lineage>
</organism>
<dbReference type="Pfam" id="PF14223">
    <property type="entry name" value="Retrotran_gag_2"/>
    <property type="match status" value="1"/>
</dbReference>
<sequence length="225" mass="24683">MHAIHPLGKPCSSGKRAALAPPPASASPQLHRRRACRPSSTAGERAALAPPPVRAPPVLLHRRAPPAPPGDCRLALHPDAPYPSPGERALRLLLLLGYRSALTTGNHCEEQEKFEKVDAMFKAALFSILGDNIVDPYMAFDHGKDAWDALEAKFGVSDAGTELYVMEQYYDYRMTDERSVVEQAHEIQSLAKELEQFKCTLTSLWPVALLPSFLLHGGTLLLLET</sequence>
<accession>A0AAD8WIT6</accession>